<dbReference type="KEGG" id="xdo:XDD1_1417"/>
<dbReference type="HOGENOM" id="CLU_707778_0_0_6"/>
<dbReference type="Proteomes" id="UP000032721">
    <property type="component" value="Chromosome"/>
</dbReference>
<sequence length="390" mass="44902">MKNLQVQDKDQPGIWYRVSQLKIKLRQLNIEADIFANGRNRVIVDVYIQCADSYNNKVVVPSDILLQHTWLIDYDTGEKLTWRAKEDDNFTWAYTDEPNEFTATPVTLKTPSFTNYEEHHDGPILSRVTFYIYCSPIAVNQIKQVAALVVTPGNTVHSSAYGKEFDACIQLNSKAEIYYRSANLDIESELVTKREANEGNDWFGWTQYNKYVRLNPSDHYGRRKVAKLVVEDPTKFGKEWGGAGFLGIDHGYGHQIYCADENGVCNRYLYTYSSTTYYVHYLWTLEGPRKAILDRYSWSISGGVGPDVNCLMIDRTINIDVRQRPDALCFTIMAVVIRPQKTMTHNEWAKNFYITIYDQYGNAGTFLIDPIHGISIEEKTNIHLEDANQF</sequence>
<dbReference type="AlphaFoldDB" id="A0A068QR39"/>
<dbReference type="EMBL" id="FO704550">
    <property type="protein sequence ID" value="CDG17116.1"/>
    <property type="molecule type" value="Genomic_DNA"/>
</dbReference>
<accession>A0A068QR39</accession>
<protein>
    <submittedName>
        <fullName evidence="1">Uncharacterized protein</fullName>
    </submittedName>
</protein>
<evidence type="ECO:0000313" key="1">
    <source>
        <dbReference type="EMBL" id="CDG17116.1"/>
    </source>
</evidence>
<dbReference type="RefSeq" id="WP_045969750.1">
    <property type="nucleotide sequence ID" value="NZ_CAWMED010000001.1"/>
</dbReference>
<name>A0A068QR39_9GAMM</name>
<reference evidence="1 2" key="1">
    <citation type="submission" date="2013-07" db="EMBL/GenBank/DDBJ databases">
        <authorList>
            <person name="Genoscope - CEA"/>
        </authorList>
    </citation>
    <scope>NUCLEOTIDE SEQUENCE [LARGE SCALE GENOMIC DNA]</scope>
    <source>
        <strain evidence="2">FRM16 / DSM 17909</strain>
    </source>
</reference>
<proteinExistence type="predicted"/>
<evidence type="ECO:0000313" key="2">
    <source>
        <dbReference type="Proteomes" id="UP000032721"/>
    </source>
</evidence>
<dbReference type="OrthoDB" id="4021146at2"/>
<organism evidence="1 2">
    <name type="scientific">Xenorhabdus doucetiae</name>
    <dbReference type="NCBI Taxonomy" id="351671"/>
    <lineage>
        <taxon>Bacteria</taxon>
        <taxon>Pseudomonadati</taxon>
        <taxon>Pseudomonadota</taxon>
        <taxon>Gammaproteobacteria</taxon>
        <taxon>Enterobacterales</taxon>
        <taxon>Morganellaceae</taxon>
        <taxon>Xenorhabdus</taxon>
    </lineage>
</organism>
<gene>
    <name evidence="1" type="ORF">XDD1_1417</name>
</gene>